<dbReference type="Proteomes" id="UP001163203">
    <property type="component" value="Chromosome"/>
</dbReference>
<dbReference type="EMBL" id="CP113836">
    <property type="protein sequence ID" value="WAL68342.1"/>
    <property type="molecule type" value="Genomic_DNA"/>
</dbReference>
<name>A0ABY7B7L9_9PSEU</name>
<reference evidence="4" key="1">
    <citation type="submission" date="2022-11" db="EMBL/GenBank/DDBJ databases">
        <authorList>
            <person name="Mo P."/>
        </authorList>
    </citation>
    <scope>NUCLEOTIDE SEQUENCE</scope>
    <source>
        <strain evidence="4">HUAS 11-8</strain>
    </source>
</reference>
<dbReference type="Pfam" id="PF13649">
    <property type="entry name" value="Methyltransf_25"/>
    <property type="match status" value="1"/>
</dbReference>
<protein>
    <submittedName>
        <fullName evidence="4">Class I SAM-dependent methyltransferase</fullName>
    </submittedName>
</protein>
<dbReference type="RefSeq" id="WP_268758435.1">
    <property type="nucleotide sequence ID" value="NZ_CP113836.1"/>
</dbReference>
<dbReference type="GO" id="GO:0008168">
    <property type="term" value="F:methyltransferase activity"/>
    <property type="evidence" value="ECO:0007669"/>
    <property type="project" value="UniProtKB-KW"/>
</dbReference>
<sequence length="247" mass="27235">MVDPLFADTDLAGLYDLFSPWETRGDLAFYLGLMSPQDAVLDVGCGTGLLLHKAREAGHTGRLCGLDPAAGMLAQARRRSDIEWVEGELSRPRWDREFDLAVMTGHAFQVLLADDELRRGLSTIARALTEGGRFAFETRNPGARPWERWVPDNVLEADDGAGGVVRMWNDVETPVTGNTVSFATTFTGSRWDRPRFSRTTLRFVTPGELTDFLTEAGLVVERQFGDFSGGPLTATSPEIITIARRAE</sequence>
<evidence type="ECO:0000259" key="3">
    <source>
        <dbReference type="Pfam" id="PF13649"/>
    </source>
</evidence>
<keyword evidence="1 4" id="KW-0489">Methyltransferase</keyword>
<dbReference type="CDD" id="cd02440">
    <property type="entry name" value="AdoMet_MTases"/>
    <property type="match status" value="1"/>
</dbReference>
<keyword evidence="5" id="KW-1185">Reference proteome</keyword>
<evidence type="ECO:0000313" key="4">
    <source>
        <dbReference type="EMBL" id="WAL68342.1"/>
    </source>
</evidence>
<dbReference type="InterPro" id="IPR029063">
    <property type="entry name" value="SAM-dependent_MTases_sf"/>
</dbReference>
<keyword evidence="2" id="KW-0808">Transferase</keyword>
<evidence type="ECO:0000313" key="5">
    <source>
        <dbReference type="Proteomes" id="UP001163203"/>
    </source>
</evidence>
<accession>A0ABY7B7L9</accession>
<organism evidence="4 5">
    <name type="scientific">Amycolatopsis cynarae</name>
    <dbReference type="NCBI Taxonomy" id="2995223"/>
    <lineage>
        <taxon>Bacteria</taxon>
        <taxon>Bacillati</taxon>
        <taxon>Actinomycetota</taxon>
        <taxon>Actinomycetes</taxon>
        <taxon>Pseudonocardiales</taxon>
        <taxon>Pseudonocardiaceae</taxon>
        <taxon>Amycolatopsis</taxon>
    </lineage>
</organism>
<dbReference type="PANTHER" id="PTHR43861:SF1">
    <property type="entry name" value="TRANS-ACONITATE 2-METHYLTRANSFERASE"/>
    <property type="match status" value="1"/>
</dbReference>
<gene>
    <name evidence="4" type="ORF">ORV05_11420</name>
</gene>
<evidence type="ECO:0000256" key="1">
    <source>
        <dbReference type="ARBA" id="ARBA00022603"/>
    </source>
</evidence>
<dbReference type="PANTHER" id="PTHR43861">
    <property type="entry name" value="TRANS-ACONITATE 2-METHYLTRANSFERASE-RELATED"/>
    <property type="match status" value="1"/>
</dbReference>
<dbReference type="InterPro" id="IPR041698">
    <property type="entry name" value="Methyltransf_25"/>
</dbReference>
<proteinExistence type="predicted"/>
<feature type="domain" description="Methyltransferase" evidence="3">
    <location>
        <begin position="40"/>
        <end position="132"/>
    </location>
</feature>
<dbReference type="SUPFAM" id="SSF53335">
    <property type="entry name" value="S-adenosyl-L-methionine-dependent methyltransferases"/>
    <property type="match status" value="1"/>
</dbReference>
<dbReference type="Gene3D" id="3.40.50.150">
    <property type="entry name" value="Vaccinia Virus protein VP39"/>
    <property type="match status" value="1"/>
</dbReference>
<evidence type="ECO:0000256" key="2">
    <source>
        <dbReference type="ARBA" id="ARBA00022679"/>
    </source>
</evidence>
<dbReference type="GO" id="GO:0032259">
    <property type="term" value="P:methylation"/>
    <property type="evidence" value="ECO:0007669"/>
    <property type="project" value="UniProtKB-KW"/>
</dbReference>